<comment type="caution">
    <text evidence="8">The sequence shown here is derived from an EMBL/GenBank/DDBJ whole genome shotgun (WGS) entry which is preliminary data.</text>
</comment>
<organism evidence="8 9">
    <name type="scientific">Actinopolymorpha pittospori</name>
    <dbReference type="NCBI Taxonomy" id="648752"/>
    <lineage>
        <taxon>Bacteria</taxon>
        <taxon>Bacillati</taxon>
        <taxon>Actinomycetota</taxon>
        <taxon>Actinomycetes</taxon>
        <taxon>Propionibacteriales</taxon>
        <taxon>Actinopolymorphaceae</taxon>
        <taxon>Actinopolymorpha</taxon>
    </lineage>
</organism>
<dbReference type="PANTHER" id="PTHR37422:SF13">
    <property type="entry name" value="LIPOPOLYSACCHARIDE BIOSYNTHESIS PROTEIN PA4999-RELATED"/>
    <property type="match status" value="1"/>
</dbReference>
<feature type="transmembrane region" description="Helical" evidence="6">
    <location>
        <begin position="340"/>
        <end position="369"/>
    </location>
</feature>
<dbReference type="RefSeq" id="WP_192755495.1">
    <property type="nucleotide sequence ID" value="NZ_BAABJL010000194.1"/>
</dbReference>
<feature type="transmembrane region" description="Helical" evidence="6">
    <location>
        <begin position="163"/>
        <end position="182"/>
    </location>
</feature>
<dbReference type="Pfam" id="PF04932">
    <property type="entry name" value="Wzy_C"/>
    <property type="match status" value="1"/>
</dbReference>
<keyword evidence="3 6" id="KW-1133">Transmembrane helix</keyword>
<accession>A0A927RPT4</accession>
<feature type="transmembrane region" description="Helical" evidence="6">
    <location>
        <begin position="256"/>
        <end position="274"/>
    </location>
</feature>
<evidence type="ECO:0000256" key="3">
    <source>
        <dbReference type="ARBA" id="ARBA00022989"/>
    </source>
</evidence>
<evidence type="ECO:0000256" key="1">
    <source>
        <dbReference type="ARBA" id="ARBA00004141"/>
    </source>
</evidence>
<evidence type="ECO:0000256" key="2">
    <source>
        <dbReference type="ARBA" id="ARBA00022692"/>
    </source>
</evidence>
<evidence type="ECO:0000259" key="7">
    <source>
        <dbReference type="Pfam" id="PF04932"/>
    </source>
</evidence>
<dbReference type="GO" id="GO:0016874">
    <property type="term" value="F:ligase activity"/>
    <property type="evidence" value="ECO:0007669"/>
    <property type="project" value="UniProtKB-KW"/>
</dbReference>
<evidence type="ECO:0000256" key="6">
    <source>
        <dbReference type="SAM" id="Phobius"/>
    </source>
</evidence>
<protein>
    <submittedName>
        <fullName evidence="8">O-antigen ligase</fullName>
    </submittedName>
</protein>
<proteinExistence type="predicted"/>
<dbReference type="AlphaFoldDB" id="A0A927RPT4"/>
<dbReference type="GO" id="GO:0016020">
    <property type="term" value="C:membrane"/>
    <property type="evidence" value="ECO:0007669"/>
    <property type="project" value="UniProtKB-SubCell"/>
</dbReference>
<feature type="transmembrane region" description="Helical" evidence="6">
    <location>
        <begin position="62"/>
        <end position="90"/>
    </location>
</feature>
<feature type="region of interest" description="Disordered" evidence="5">
    <location>
        <begin position="421"/>
        <end position="462"/>
    </location>
</feature>
<reference evidence="8" key="1">
    <citation type="submission" date="2020-10" db="EMBL/GenBank/DDBJ databases">
        <title>Sequencing the genomes of 1000 actinobacteria strains.</title>
        <authorList>
            <person name="Klenk H.-P."/>
        </authorList>
    </citation>
    <scope>NUCLEOTIDE SEQUENCE</scope>
    <source>
        <strain evidence="8">DSM 45354</strain>
    </source>
</reference>
<dbReference type="Proteomes" id="UP000638648">
    <property type="component" value="Unassembled WGS sequence"/>
</dbReference>
<feature type="domain" description="O-antigen ligase-related" evidence="7">
    <location>
        <begin position="217"/>
        <end position="357"/>
    </location>
</feature>
<feature type="transmembrane region" description="Helical" evidence="6">
    <location>
        <begin position="135"/>
        <end position="157"/>
    </location>
</feature>
<evidence type="ECO:0000313" key="8">
    <source>
        <dbReference type="EMBL" id="MBE1612451.1"/>
    </source>
</evidence>
<sequence length="462" mass="48069">MKVSLWGLGALASAALGTLAVVILQVGSGLLPPLLVGAVISFLTFLVWPWSVLPAGILGGYLAAGALAGHNLAVIVIIHAGIVLTGALAILVRRLLSPDSERRFKTVADIPMLVLAAVIVAGACYGLARGNEPYEVVVATYQLAVIPGYFFLATYSLGTVRRLRLAGTVFILGTVGLATAALPGLGGHVSLFSAMILPTLLVIVSTVGTWMRAAIVAAVVVLVIDIMLAGYRAVWLASAVVLAIILLRGSARLRRGVVTALGISALVILGSAAFSTDIQRQSTFLTEKLASSPGYRGPEASVGLSVFFDSPFAGQGLGQTTPDVYLPTFQVTDVGPVYHVFWVGILANLGLVGILALAWPLVVAVIAGLRARRDHSTAMTALTCGFVIAATFAGPTDGHWDLGLMPALILLVTQVGANRNTTPAKEVPPCSSNPRTETARPPDWVPLPSWSPTTRPTTSPRA</sequence>
<name>A0A927RPT4_9ACTN</name>
<evidence type="ECO:0000256" key="5">
    <source>
        <dbReference type="SAM" id="MobiDB-lite"/>
    </source>
</evidence>
<evidence type="ECO:0000313" key="9">
    <source>
        <dbReference type="Proteomes" id="UP000638648"/>
    </source>
</evidence>
<keyword evidence="4 6" id="KW-0472">Membrane</keyword>
<keyword evidence="8" id="KW-0436">Ligase</keyword>
<feature type="transmembrane region" description="Helical" evidence="6">
    <location>
        <begin position="110"/>
        <end position="128"/>
    </location>
</feature>
<comment type="subcellular location">
    <subcellularLocation>
        <location evidence="1">Membrane</location>
        <topology evidence="1">Multi-pass membrane protein</topology>
    </subcellularLocation>
</comment>
<evidence type="ECO:0000256" key="4">
    <source>
        <dbReference type="ARBA" id="ARBA00023136"/>
    </source>
</evidence>
<dbReference type="EMBL" id="JADBEM010000001">
    <property type="protein sequence ID" value="MBE1612451.1"/>
    <property type="molecule type" value="Genomic_DNA"/>
</dbReference>
<feature type="compositionally biased region" description="Low complexity" evidence="5">
    <location>
        <begin position="448"/>
        <end position="462"/>
    </location>
</feature>
<gene>
    <name evidence="8" type="ORF">HEB94_009299</name>
</gene>
<feature type="transmembrane region" description="Helical" evidence="6">
    <location>
        <begin position="214"/>
        <end position="247"/>
    </location>
</feature>
<keyword evidence="9" id="KW-1185">Reference proteome</keyword>
<dbReference type="InterPro" id="IPR051533">
    <property type="entry name" value="WaaL-like"/>
</dbReference>
<dbReference type="PANTHER" id="PTHR37422">
    <property type="entry name" value="TEICHURONIC ACID BIOSYNTHESIS PROTEIN TUAE"/>
    <property type="match status" value="1"/>
</dbReference>
<dbReference type="InterPro" id="IPR007016">
    <property type="entry name" value="O-antigen_ligase-rel_domated"/>
</dbReference>
<keyword evidence="2 6" id="KW-0812">Transmembrane</keyword>